<reference evidence="3" key="1">
    <citation type="submission" date="2019-02" db="EMBL/GenBank/DDBJ databases">
        <authorList>
            <person name="Gruber-Vodicka R. H."/>
            <person name="Seah K. B. B."/>
        </authorList>
    </citation>
    <scope>NUCLEOTIDE SEQUENCE</scope>
    <source>
        <strain evidence="3">BECK_BY2</strain>
        <strain evidence="4">BECK_BY3</strain>
    </source>
</reference>
<accession>A0A450ZBJ3</accession>
<dbReference type="EMBL" id="CAADFY010000043">
    <property type="protein sequence ID" value="VFK54485.1"/>
    <property type="molecule type" value="Genomic_DNA"/>
</dbReference>
<dbReference type="InterPro" id="IPR033399">
    <property type="entry name" value="TP_0789-like"/>
</dbReference>
<dbReference type="AlphaFoldDB" id="A0A450ZBJ3"/>
<evidence type="ECO:0000259" key="2">
    <source>
        <dbReference type="Pfam" id="PF17131"/>
    </source>
</evidence>
<dbReference type="PANTHER" id="PTHR37507:SF2">
    <property type="entry name" value="SPORULATION PROTEIN YDCC"/>
    <property type="match status" value="1"/>
</dbReference>
<dbReference type="Gene3D" id="2.50.20.10">
    <property type="entry name" value="Lipoprotein localisation LolA/LolB/LppX"/>
    <property type="match status" value="1"/>
</dbReference>
<feature type="chain" id="PRO_5036113572" description="Uncharacterized protein TP-0789 domain-containing protein" evidence="1">
    <location>
        <begin position="27"/>
        <end position="265"/>
    </location>
</feature>
<organism evidence="3">
    <name type="scientific">Candidatus Kentrum sp. TUN</name>
    <dbReference type="NCBI Taxonomy" id="2126343"/>
    <lineage>
        <taxon>Bacteria</taxon>
        <taxon>Pseudomonadati</taxon>
        <taxon>Pseudomonadota</taxon>
        <taxon>Gammaproteobacteria</taxon>
        <taxon>Candidatus Kentrum</taxon>
    </lineage>
</organism>
<dbReference type="EMBL" id="CAADFV010000005">
    <property type="protein sequence ID" value="VFK51170.1"/>
    <property type="molecule type" value="Genomic_DNA"/>
</dbReference>
<keyword evidence="1" id="KW-0732">Signal</keyword>
<dbReference type="PANTHER" id="PTHR37507">
    <property type="entry name" value="SPORULATION PROTEIN YDCC"/>
    <property type="match status" value="1"/>
</dbReference>
<feature type="domain" description="Uncharacterized protein TP-0789" evidence="2">
    <location>
        <begin position="81"/>
        <end position="263"/>
    </location>
</feature>
<name>A0A450ZBJ3_9GAMM</name>
<evidence type="ECO:0000313" key="4">
    <source>
        <dbReference type="EMBL" id="VFK54485.1"/>
    </source>
</evidence>
<dbReference type="InterPro" id="IPR052944">
    <property type="entry name" value="Sporulation_related"/>
</dbReference>
<proteinExistence type="predicted"/>
<protein>
    <recommendedName>
        <fullName evidence="2">Uncharacterized protein TP-0789 domain-containing protein</fullName>
    </recommendedName>
</protein>
<gene>
    <name evidence="3" type="ORF">BECKTUN1418E_GA0071001_100526</name>
    <name evidence="4" type="ORF">BECKTUN1418F_GA0071002_104313</name>
</gene>
<dbReference type="CDD" id="cd16329">
    <property type="entry name" value="LolA_like"/>
    <property type="match status" value="1"/>
</dbReference>
<sequence>MPKLMHRWLFLTLLLFVSPLSGTLAASPEEKGLSIAIEADRRDTGWKDQQANMTMVLSNRQGEKSTRSIRIRGLEIIGDGDKSYTLFDTPKDVQGTAFLSYTHATKPDDQWLYMPALKRVKRISSANKSGPFMGSEFAYEDLSSQEVEKYTYKWLRDEILDGRKTFVIERYPVYKYSGYTRQIVWIDKDMYQPLKIEFFDRKNALMKVYTAHDYKKYLGKYWRPNRAKMVNRQTGKITDLTWKKYRFKKGLKDSDFDKSILKRGW</sequence>
<feature type="signal peptide" evidence="1">
    <location>
        <begin position="1"/>
        <end position="26"/>
    </location>
</feature>
<evidence type="ECO:0000313" key="3">
    <source>
        <dbReference type="EMBL" id="VFK51170.1"/>
    </source>
</evidence>
<evidence type="ECO:0000256" key="1">
    <source>
        <dbReference type="SAM" id="SignalP"/>
    </source>
</evidence>
<dbReference type="Pfam" id="PF17131">
    <property type="entry name" value="LolA_like"/>
    <property type="match status" value="1"/>
</dbReference>